<evidence type="ECO:0000256" key="1">
    <source>
        <dbReference type="SAM" id="MobiDB-lite"/>
    </source>
</evidence>
<keyword evidence="4" id="KW-1185">Reference proteome</keyword>
<dbReference type="VEuPathDB" id="FungiDB:TREMEDRAFT_65353"/>
<feature type="compositionally biased region" description="Basic and acidic residues" evidence="1">
    <location>
        <begin position="110"/>
        <end position="125"/>
    </location>
</feature>
<sequence>MTSTPTSFVQTLLRRNNASSRIPSNKDDRSNLRGGSPLSHRAATFFHNDAPQSQSVGNDSLLNTSPYTSRQFQGEVDGRRDDQITEDHHMENEVSASFSSEIADIEDAMDTREATEPRADKEESFLVRPPPNLSGSPFDKVENSGNRRTSKELISRNGSPVSWEPTTAADDDSAIGHGHESGEPLDFQLLSPGSTTSRGNQRDRAREKATKEAQAKGKKQSGNPQQRNEQDAKIMAEKKAVCPILSRYSVSACVTVLPACQAAKDALAAAIANGTAPPEATKASKKAPPAAAPKVTKG</sequence>
<gene>
    <name evidence="3" type="ORF">M231_03025</name>
</gene>
<dbReference type="EMBL" id="SDIL01000028">
    <property type="protein sequence ID" value="RXK39671.1"/>
    <property type="molecule type" value="Genomic_DNA"/>
</dbReference>
<protein>
    <recommendedName>
        <fullName evidence="2">Small EDRK-rich factor-like N-terminal domain-containing protein</fullName>
    </recommendedName>
</protein>
<accession>A0A4Q1BP64</accession>
<dbReference type="OrthoDB" id="18018at2759"/>
<dbReference type="Proteomes" id="UP000289152">
    <property type="component" value="Unassembled WGS sequence"/>
</dbReference>
<dbReference type="AlphaFoldDB" id="A0A4Q1BP64"/>
<feature type="compositionally biased region" description="Polar residues" evidence="1">
    <location>
        <begin position="50"/>
        <end position="72"/>
    </location>
</feature>
<dbReference type="InParanoid" id="A0A4Q1BP64"/>
<feature type="compositionally biased region" description="Basic and acidic residues" evidence="1">
    <location>
        <begin position="200"/>
        <end position="215"/>
    </location>
</feature>
<feature type="region of interest" description="Disordered" evidence="1">
    <location>
        <begin position="14"/>
        <end position="78"/>
    </location>
</feature>
<organism evidence="3 4">
    <name type="scientific">Tremella mesenterica</name>
    <name type="common">Jelly fungus</name>
    <dbReference type="NCBI Taxonomy" id="5217"/>
    <lineage>
        <taxon>Eukaryota</taxon>
        <taxon>Fungi</taxon>
        <taxon>Dikarya</taxon>
        <taxon>Basidiomycota</taxon>
        <taxon>Agaricomycotina</taxon>
        <taxon>Tremellomycetes</taxon>
        <taxon>Tremellales</taxon>
        <taxon>Tremellaceae</taxon>
        <taxon>Tremella</taxon>
    </lineage>
</organism>
<evidence type="ECO:0000313" key="3">
    <source>
        <dbReference type="EMBL" id="RXK39671.1"/>
    </source>
</evidence>
<feature type="region of interest" description="Disordered" evidence="1">
    <location>
        <begin position="110"/>
        <end position="232"/>
    </location>
</feature>
<feature type="compositionally biased region" description="Polar residues" evidence="1">
    <location>
        <begin position="14"/>
        <end position="23"/>
    </location>
</feature>
<dbReference type="Pfam" id="PF04419">
    <property type="entry name" value="SERF-like_N"/>
    <property type="match status" value="1"/>
</dbReference>
<feature type="region of interest" description="Disordered" evidence="1">
    <location>
        <begin position="275"/>
        <end position="298"/>
    </location>
</feature>
<evidence type="ECO:0000259" key="2">
    <source>
        <dbReference type="Pfam" id="PF04419"/>
    </source>
</evidence>
<reference evidence="3 4" key="1">
    <citation type="submission" date="2016-06" db="EMBL/GenBank/DDBJ databases">
        <title>Evolution of pathogenesis and genome organization in the Tremellales.</title>
        <authorList>
            <person name="Cuomo C."/>
            <person name="Litvintseva A."/>
            <person name="Heitman J."/>
            <person name="Chen Y."/>
            <person name="Sun S."/>
            <person name="Springer D."/>
            <person name="Dromer F."/>
            <person name="Young S."/>
            <person name="Zeng Q."/>
            <person name="Chapman S."/>
            <person name="Gujja S."/>
            <person name="Saif S."/>
            <person name="Birren B."/>
        </authorList>
    </citation>
    <scope>NUCLEOTIDE SEQUENCE [LARGE SCALE GENOMIC DNA]</scope>
    <source>
        <strain evidence="3 4">ATCC 28783</strain>
    </source>
</reference>
<evidence type="ECO:0000313" key="4">
    <source>
        <dbReference type="Proteomes" id="UP000289152"/>
    </source>
</evidence>
<feature type="domain" description="Small EDRK-rich factor-like N-terminal" evidence="2">
    <location>
        <begin position="197"/>
        <end position="228"/>
    </location>
</feature>
<comment type="caution">
    <text evidence="3">The sequence shown here is derived from an EMBL/GenBank/DDBJ whole genome shotgun (WGS) entry which is preliminary data.</text>
</comment>
<proteinExistence type="predicted"/>
<dbReference type="InterPro" id="IPR007513">
    <property type="entry name" value="SERF-like_N"/>
</dbReference>
<name>A0A4Q1BP64_TREME</name>